<dbReference type="Pfam" id="PF10118">
    <property type="entry name" value="Metal_hydrol"/>
    <property type="match status" value="1"/>
</dbReference>
<dbReference type="PANTHER" id="PTHR39456:SF1">
    <property type="entry name" value="METAL-DEPENDENT HYDROLASE"/>
    <property type="match status" value="1"/>
</dbReference>
<dbReference type="PIRSF" id="PIRSF007580">
    <property type="entry name" value="UCP07580"/>
    <property type="match status" value="1"/>
</dbReference>
<dbReference type="AlphaFoldDB" id="A0A0B5EYF4"/>
<dbReference type="GeneID" id="47013875"/>
<dbReference type="PANTHER" id="PTHR39456">
    <property type="entry name" value="METAL-DEPENDENT HYDROLASE"/>
    <property type="match status" value="1"/>
</dbReference>
<sequence length="279" mass="32571">MSNDISALTVRKLTVDLASGFDRHWHSGDAYRTMYYNALSMSFPVGEQSFIDSVRDTMDRLPDDARYDKLRADIAQFIGQEATHRHLHGQYNAQLAKQGLVNHWENWATTRIQWARRRKLSPMYMLAVTAAYEHCTAVFGDGALRYDRWLAKAEPKMRLMWRWHAAEETEHKAVAFDLYRALGGSERQRILTYLYVLFMFALESHAQTINNLWHDGTLFKPRTWWGFTTMFFGRDGVVWRSTGPMLKYLAPSFHPNRHGDPKLAENWLAAHNASWRAIR</sequence>
<gene>
    <name evidence="1" type="ORF">EJE83_25020</name>
    <name evidence="2" type="ORF">PAP18089_03037</name>
</gene>
<dbReference type="Proteomes" id="UP000270216">
    <property type="component" value="Unassembled WGS sequence"/>
</dbReference>
<dbReference type="OrthoDB" id="4760165at2"/>
<reference evidence="2 4" key="2">
    <citation type="submission" date="2019-08" db="EMBL/GenBank/DDBJ databases">
        <authorList>
            <person name="Peeters C."/>
        </authorList>
    </citation>
    <scope>NUCLEOTIDE SEQUENCE [LARGE SCALE GENOMIC DNA]</scope>
    <source>
        <strain evidence="2 4">LMG 18089</strain>
    </source>
</reference>
<dbReference type="EMBL" id="CABPSX010000005">
    <property type="protein sequence ID" value="VVG72046.1"/>
    <property type="molecule type" value="Genomic_DNA"/>
</dbReference>
<protein>
    <submittedName>
        <fullName evidence="2">Metal-dependent hydrolase</fullName>
    </submittedName>
</protein>
<proteinExistence type="predicted"/>
<dbReference type="STRING" id="93218.XM39_00620"/>
<dbReference type="Proteomes" id="UP000364291">
    <property type="component" value="Unassembled WGS sequence"/>
</dbReference>
<dbReference type="KEGG" id="papi:SG18_00620"/>
<evidence type="ECO:0000313" key="3">
    <source>
        <dbReference type="Proteomes" id="UP000270216"/>
    </source>
</evidence>
<evidence type="ECO:0000313" key="2">
    <source>
        <dbReference type="EMBL" id="VVG72046.1"/>
    </source>
</evidence>
<accession>A0A0B5EYF4</accession>
<dbReference type="GO" id="GO:0016787">
    <property type="term" value="F:hydrolase activity"/>
    <property type="evidence" value="ECO:0007669"/>
    <property type="project" value="UniProtKB-KW"/>
</dbReference>
<keyword evidence="2" id="KW-0378">Hydrolase</keyword>
<name>A0A0B5EYF4_9BURK</name>
<dbReference type="RefSeq" id="WP_042112151.1">
    <property type="nucleotide sequence ID" value="NZ_CABPSX010000005.1"/>
</dbReference>
<dbReference type="InterPro" id="IPR016516">
    <property type="entry name" value="UCP07580"/>
</dbReference>
<evidence type="ECO:0000313" key="1">
    <source>
        <dbReference type="EMBL" id="RSK74699.1"/>
    </source>
</evidence>
<reference evidence="1 3" key="1">
    <citation type="submission" date="2018-12" db="EMBL/GenBank/DDBJ databases">
        <title>Whole genome sequence of a Pandoraea apista isolate from a patient with cystic fibrosis.</title>
        <authorList>
            <person name="Kenna D.T."/>
            <person name="Turton J.F."/>
        </authorList>
    </citation>
    <scope>NUCLEOTIDE SEQUENCE [LARGE SCALE GENOMIC DNA]</scope>
    <source>
        <strain evidence="1 3">Pa13324</strain>
    </source>
</reference>
<organism evidence="2 4">
    <name type="scientific">Pandoraea apista</name>
    <dbReference type="NCBI Taxonomy" id="93218"/>
    <lineage>
        <taxon>Bacteria</taxon>
        <taxon>Pseudomonadati</taxon>
        <taxon>Pseudomonadota</taxon>
        <taxon>Betaproteobacteria</taxon>
        <taxon>Burkholderiales</taxon>
        <taxon>Burkholderiaceae</taxon>
        <taxon>Pandoraea</taxon>
    </lineage>
</organism>
<dbReference type="EMBL" id="RWHX01000085">
    <property type="protein sequence ID" value="RSK74699.1"/>
    <property type="molecule type" value="Genomic_DNA"/>
</dbReference>
<keyword evidence="3" id="KW-1185">Reference proteome</keyword>
<evidence type="ECO:0000313" key="4">
    <source>
        <dbReference type="Proteomes" id="UP000364291"/>
    </source>
</evidence>